<keyword evidence="4" id="KW-1185">Reference proteome</keyword>
<evidence type="ECO:0000313" key="3">
    <source>
        <dbReference type="EMBL" id="OLZ42667.1"/>
    </source>
</evidence>
<comment type="caution">
    <text evidence="3">The sequence shown here is derived from an EMBL/GenBank/DDBJ whole genome shotgun (WGS) entry which is preliminary data.</text>
</comment>
<dbReference type="PANTHER" id="PTHR46268">
    <property type="entry name" value="STRESS RESPONSE PROTEIN NHAX"/>
    <property type="match status" value="1"/>
</dbReference>
<dbReference type="Gene3D" id="3.40.50.620">
    <property type="entry name" value="HUPs"/>
    <property type="match status" value="2"/>
</dbReference>
<dbReference type="InterPro" id="IPR006015">
    <property type="entry name" value="Universal_stress_UspA"/>
</dbReference>
<evidence type="ECO:0000256" key="1">
    <source>
        <dbReference type="ARBA" id="ARBA00008791"/>
    </source>
</evidence>
<dbReference type="STRING" id="301967.A6E15_08240"/>
<dbReference type="AlphaFoldDB" id="A0A1S8B1F3"/>
<dbReference type="SUPFAM" id="SSF52402">
    <property type="entry name" value="Adenine nucleotide alpha hydrolases-like"/>
    <property type="match status" value="2"/>
</dbReference>
<comment type="similarity">
    <text evidence="1">Belongs to the universal stress protein A family.</text>
</comment>
<dbReference type="InterPro" id="IPR006016">
    <property type="entry name" value="UspA"/>
</dbReference>
<reference evidence="4" key="1">
    <citation type="submission" date="2016-04" db="EMBL/GenBank/DDBJ databases">
        <authorList>
            <person name="Chen S.-C."/>
            <person name="Lai M.-C."/>
        </authorList>
    </citation>
    <scope>NUCLEOTIDE SEQUENCE [LARGE SCALE GENOMIC DNA]</scope>
    <source>
        <strain evidence="4">AB14</strain>
    </source>
</reference>
<dbReference type="InterPro" id="IPR014729">
    <property type="entry name" value="Rossmann-like_a/b/a_fold"/>
</dbReference>
<name>A0A1S8B1F3_9EURY</name>
<protein>
    <submittedName>
        <fullName evidence="3">Universal stress protein UspA</fullName>
    </submittedName>
</protein>
<dbReference type="Pfam" id="PF00582">
    <property type="entry name" value="Usp"/>
    <property type="match status" value="2"/>
</dbReference>
<dbReference type="Proteomes" id="UP000189370">
    <property type="component" value="Unassembled WGS sequence"/>
</dbReference>
<dbReference type="PRINTS" id="PR01438">
    <property type="entry name" value="UNVRSLSTRESS"/>
</dbReference>
<dbReference type="PANTHER" id="PTHR46268:SF6">
    <property type="entry name" value="UNIVERSAL STRESS PROTEIN UP12"/>
    <property type="match status" value="1"/>
</dbReference>
<gene>
    <name evidence="3" type="ORF">A6E15_08240</name>
</gene>
<proteinExistence type="inferred from homology"/>
<accession>A0A1S8B1F3</accession>
<dbReference type="RefSeq" id="WP_076148264.1">
    <property type="nucleotide sequence ID" value="NZ_LWLN01000001.1"/>
</dbReference>
<organism evidence="3 4">
    <name type="scientific">Natrinema saccharevitans</name>
    <dbReference type="NCBI Taxonomy" id="301967"/>
    <lineage>
        <taxon>Archaea</taxon>
        <taxon>Methanobacteriati</taxon>
        <taxon>Methanobacteriota</taxon>
        <taxon>Stenosarchaea group</taxon>
        <taxon>Halobacteria</taxon>
        <taxon>Halobacteriales</taxon>
        <taxon>Natrialbaceae</taxon>
        <taxon>Natrinema</taxon>
    </lineage>
</organism>
<dbReference type="CDD" id="cd00293">
    <property type="entry name" value="USP-like"/>
    <property type="match status" value="2"/>
</dbReference>
<evidence type="ECO:0000313" key="4">
    <source>
        <dbReference type="Proteomes" id="UP000189370"/>
    </source>
</evidence>
<dbReference type="OrthoDB" id="105697at2157"/>
<sequence length="292" mass="30410">MASRILVPTDGSDAATAALDHALDIAADRGLTVHLLSVADTNQPSITRLGTEVVDALELEGAEIVSDAAERADERGVSSVKDVAQGDPRDVITEYASGDEFDRVAMGTHGRRGLGEYVLGNVTDHVVNRSDVPVLTVRAAEDARTTYPYETVLVPTDGSDHATAALEEAAAVAADCGATLHLLSVVDELPEVLDTGSAALSEAVEENVQAVLDEAAATAREAGVDDVTTTIESGPVARKITAVADSTGADLIVMGTHGHTGLDRHLLGSFTERVMRTAPVPVLTTRLADDRD</sequence>
<evidence type="ECO:0000259" key="2">
    <source>
        <dbReference type="Pfam" id="PF00582"/>
    </source>
</evidence>
<dbReference type="EMBL" id="LWLN01000001">
    <property type="protein sequence ID" value="OLZ42667.1"/>
    <property type="molecule type" value="Genomic_DNA"/>
</dbReference>
<feature type="domain" description="UspA" evidence="2">
    <location>
        <begin position="149"/>
        <end position="286"/>
    </location>
</feature>
<feature type="domain" description="UspA" evidence="2">
    <location>
        <begin position="1"/>
        <end position="138"/>
    </location>
</feature>